<dbReference type="Proteomes" id="UP001497700">
    <property type="component" value="Unassembled WGS sequence"/>
</dbReference>
<comment type="caution">
    <text evidence="1">The sequence shown here is derived from an EMBL/GenBank/DDBJ whole genome shotgun (WGS) entry which is preliminary data.</text>
</comment>
<dbReference type="EMBL" id="MU393505">
    <property type="protein sequence ID" value="KAI4863363.1"/>
    <property type="molecule type" value="Genomic_DNA"/>
</dbReference>
<sequence length="292" mass="33335">MDSEEQQLRLRAIHISKDERNSGKISAKNLQSGLTEFHKNGVVILQDAIGIPALDHVKERMLQDVPKNLVSPNVHYNLGRKSQNISQTPPLSPEYLHEEIWANRFAVAILEHIIGPRPQLSYATSNIALPALSESQDRQAVHTNYYCSHLDFPVFIQACVFLDDVSSENGSTEFWLGTHHGYNKKDHISPTAGWIRREVFTERARVSPPFQPVILKGSICIRDLRLWHAGMPNFTSIPRIMLGFTYSPRWFGSHMRIRFPADARQRIESWEHIDCLGAAEFVEGDLDYIEAR</sequence>
<evidence type="ECO:0000313" key="1">
    <source>
        <dbReference type="EMBL" id="KAI4863363.1"/>
    </source>
</evidence>
<proteinExistence type="predicted"/>
<organism evidence="1 2">
    <name type="scientific">Hypoxylon rubiginosum</name>
    <dbReference type="NCBI Taxonomy" id="110542"/>
    <lineage>
        <taxon>Eukaryota</taxon>
        <taxon>Fungi</taxon>
        <taxon>Dikarya</taxon>
        <taxon>Ascomycota</taxon>
        <taxon>Pezizomycotina</taxon>
        <taxon>Sordariomycetes</taxon>
        <taxon>Xylariomycetidae</taxon>
        <taxon>Xylariales</taxon>
        <taxon>Hypoxylaceae</taxon>
        <taxon>Hypoxylon</taxon>
    </lineage>
</organism>
<keyword evidence="2" id="KW-1185">Reference proteome</keyword>
<protein>
    <submittedName>
        <fullName evidence="1">Uncharacterized protein</fullName>
    </submittedName>
</protein>
<reference evidence="1 2" key="1">
    <citation type="journal article" date="2022" name="New Phytol.">
        <title>Ecological generalism drives hyperdiversity of secondary metabolite gene clusters in xylarialean endophytes.</title>
        <authorList>
            <person name="Franco M.E.E."/>
            <person name="Wisecaver J.H."/>
            <person name="Arnold A.E."/>
            <person name="Ju Y.M."/>
            <person name="Slot J.C."/>
            <person name="Ahrendt S."/>
            <person name="Moore L.P."/>
            <person name="Eastman K.E."/>
            <person name="Scott K."/>
            <person name="Konkel Z."/>
            <person name="Mondo S.J."/>
            <person name="Kuo A."/>
            <person name="Hayes R.D."/>
            <person name="Haridas S."/>
            <person name="Andreopoulos B."/>
            <person name="Riley R."/>
            <person name="LaButti K."/>
            <person name="Pangilinan J."/>
            <person name="Lipzen A."/>
            <person name="Amirebrahimi M."/>
            <person name="Yan J."/>
            <person name="Adam C."/>
            <person name="Keymanesh K."/>
            <person name="Ng V."/>
            <person name="Louie K."/>
            <person name="Northen T."/>
            <person name="Drula E."/>
            <person name="Henrissat B."/>
            <person name="Hsieh H.M."/>
            <person name="Youens-Clark K."/>
            <person name="Lutzoni F."/>
            <person name="Miadlikowska J."/>
            <person name="Eastwood D.C."/>
            <person name="Hamelin R.C."/>
            <person name="Grigoriev I.V."/>
            <person name="U'Ren J.M."/>
        </authorList>
    </citation>
    <scope>NUCLEOTIDE SEQUENCE [LARGE SCALE GENOMIC DNA]</scope>
    <source>
        <strain evidence="1 2">CBS 119005</strain>
    </source>
</reference>
<accession>A0ACB9YVJ4</accession>
<gene>
    <name evidence="1" type="ORF">F4820DRAFT_471550</name>
</gene>
<name>A0ACB9YVJ4_9PEZI</name>
<evidence type="ECO:0000313" key="2">
    <source>
        <dbReference type="Proteomes" id="UP001497700"/>
    </source>
</evidence>